<protein>
    <submittedName>
        <fullName evidence="2">Uncharacterized protein</fullName>
    </submittedName>
</protein>
<dbReference type="EMBL" id="JAUPFM010000008">
    <property type="protein sequence ID" value="KAK2845211.1"/>
    <property type="molecule type" value="Genomic_DNA"/>
</dbReference>
<reference evidence="2" key="1">
    <citation type="submission" date="2023-07" db="EMBL/GenBank/DDBJ databases">
        <title>Chromosome-level Genome Assembly of Striped Snakehead (Channa striata).</title>
        <authorList>
            <person name="Liu H."/>
        </authorList>
    </citation>
    <scope>NUCLEOTIDE SEQUENCE</scope>
    <source>
        <strain evidence="2">Gz</strain>
        <tissue evidence="2">Muscle</tissue>
    </source>
</reference>
<keyword evidence="1" id="KW-0732">Signal</keyword>
<evidence type="ECO:0000313" key="2">
    <source>
        <dbReference type="EMBL" id="KAK2845211.1"/>
    </source>
</evidence>
<sequence length="83" mass="9349">MNMLLSLSLWFVLLISTGGGNTGSFEEQLTTDSYDYTTGDYDYTATFDYYYVTGYYSTKNRASCIGQLTPLILLGLAVQQIWN</sequence>
<organism evidence="2 3">
    <name type="scientific">Channa striata</name>
    <name type="common">Snakehead murrel</name>
    <name type="synonym">Ophicephalus striatus</name>
    <dbReference type="NCBI Taxonomy" id="64152"/>
    <lineage>
        <taxon>Eukaryota</taxon>
        <taxon>Metazoa</taxon>
        <taxon>Chordata</taxon>
        <taxon>Craniata</taxon>
        <taxon>Vertebrata</taxon>
        <taxon>Euteleostomi</taxon>
        <taxon>Actinopterygii</taxon>
        <taxon>Neopterygii</taxon>
        <taxon>Teleostei</taxon>
        <taxon>Neoteleostei</taxon>
        <taxon>Acanthomorphata</taxon>
        <taxon>Anabantaria</taxon>
        <taxon>Anabantiformes</taxon>
        <taxon>Channoidei</taxon>
        <taxon>Channidae</taxon>
        <taxon>Channa</taxon>
    </lineage>
</organism>
<dbReference type="AlphaFoldDB" id="A0AA88MU75"/>
<feature type="chain" id="PRO_5041693758" evidence="1">
    <location>
        <begin position="21"/>
        <end position="83"/>
    </location>
</feature>
<keyword evidence="3" id="KW-1185">Reference proteome</keyword>
<evidence type="ECO:0000256" key="1">
    <source>
        <dbReference type="SAM" id="SignalP"/>
    </source>
</evidence>
<proteinExistence type="predicted"/>
<name>A0AA88MU75_CHASR</name>
<feature type="signal peptide" evidence="1">
    <location>
        <begin position="1"/>
        <end position="20"/>
    </location>
</feature>
<evidence type="ECO:0000313" key="3">
    <source>
        <dbReference type="Proteomes" id="UP001187415"/>
    </source>
</evidence>
<dbReference type="Proteomes" id="UP001187415">
    <property type="component" value="Unassembled WGS sequence"/>
</dbReference>
<comment type="caution">
    <text evidence="2">The sequence shown here is derived from an EMBL/GenBank/DDBJ whole genome shotgun (WGS) entry which is preliminary data.</text>
</comment>
<gene>
    <name evidence="2" type="ORF">Q5P01_011870</name>
</gene>
<accession>A0AA88MU75</accession>